<name>A0A427YCG1_9TREE</name>
<dbReference type="InterPro" id="IPR038955">
    <property type="entry name" value="PriA/CPL1_fungi"/>
</dbReference>
<sequence>MLALLALVPLLSQLASAAPSYNGAPTFIGCASTTYPSQSDPNTLALYDSGSIADSNACSNACWDDGYLYSSLQGYTSCFCTNVAPAHNDYSDGGATGCTGNTIQITKTTFSSFLGSYDGWATQPGISTSSTVDTIEQCFQNCQAYTQAAVSQTATGFDCFCAATQFSFTGANWQPWETNGSSIQFWSHPIGSQVGQSGWVRRQLRERLEMERSQKAMAVCPDSLTACIVPGAEQSFECIDPQSELESCGGCINGYFNGGSNSTEAVDCSALPGVALGGVTCASGQCVVSKCAFGWALTDEGTCE</sequence>
<evidence type="ECO:0000259" key="2">
    <source>
        <dbReference type="Pfam" id="PF21671"/>
    </source>
</evidence>
<dbReference type="PANTHER" id="PTHR35192">
    <property type="entry name" value="PROTEIN, PUTATIVE-RELATED"/>
    <property type="match status" value="1"/>
</dbReference>
<feature type="signal peptide" evidence="1">
    <location>
        <begin position="1"/>
        <end position="17"/>
    </location>
</feature>
<dbReference type="PANTHER" id="PTHR35192:SF2">
    <property type="entry name" value="APPLE DOMAIN-CONTAINING PROTEIN"/>
    <property type="match status" value="1"/>
</dbReference>
<dbReference type="Pfam" id="PF21671">
    <property type="entry name" value="CPL1-like"/>
    <property type="match status" value="1"/>
</dbReference>
<evidence type="ECO:0000313" key="4">
    <source>
        <dbReference type="Proteomes" id="UP000279259"/>
    </source>
</evidence>
<gene>
    <name evidence="3" type="primary">DHA1_1</name>
    <name evidence="3" type="ORF">EHS25_002981</name>
</gene>
<dbReference type="Proteomes" id="UP000279259">
    <property type="component" value="Unassembled WGS sequence"/>
</dbReference>
<reference evidence="3 4" key="1">
    <citation type="submission" date="2018-11" db="EMBL/GenBank/DDBJ databases">
        <title>Genome sequence of Saitozyma podzolica DSM 27192.</title>
        <authorList>
            <person name="Aliyu H."/>
            <person name="Gorte O."/>
            <person name="Ochsenreither K."/>
        </authorList>
    </citation>
    <scope>NUCLEOTIDE SEQUENCE [LARGE SCALE GENOMIC DNA]</scope>
    <source>
        <strain evidence="3 4">DSM 27192</strain>
    </source>
</reference>
<dbReference type="STRING" id="1890683.A0A427YCG1"/>
<evidence type="ECO:0000256" key="1">
    <source>
        <dbReference type="SAM" id="SignalP"/>
    </source>
</evidence>
<keyword evidence="1" id="KW-0732">Signal</keyword>
<protein>
    <submittedName>
        <fullName evidence="3">Dihydroxyacetone synthase</fullName>
    </submittedName>
</protein>
<dbReference type="EMBL" id="RSCD01000016">
    <property type="protein sequence ID" value="RSH88753.1"/>
    <property type="molecule type" value="Genomic_DNA"/>
</dbReference>
<evidence type="ECO:0000313" key="3">
    <source>
        <dbReference type="EMBL" id="RSH88753.1"/>
    </source>
</evidence>
<keyword evidence="4" id="KW-1185">Reference proteome</keyword>
<dbReference type="InterPro" id="IPR048661">
    <property type="entry name" value="CPL1-like"/>
</dbReference>
<dbReference type="AlphaFoldDB" id="A0A427YCG1"/>
<accession>A0A427YCG1</accession>
<feature type="domain" description="Protein CPL1-like" evidence="2">
    <location>
        <begin position="236"/>
        <end position="301"/>
    </location>
</feature>
<dbReference type="OrthoDB" id="2562698at2759"/>
<feature type="chain" id="PRO_5018972744" evidence="1">
    <location>
        <begin position="18"/>
        <end position="304"/>
    </location>
</feature>
<proteinExistence type="predicted"/>
<organism evidence="3 4">
    <name type="scientific">Saitozyma podzolica</name>
    <dbReference type="NCBI Taxonomy" id="1890683"/>
    <lineage>
        <taxon>Eukaryota</taxon>
        <taxon>Fungi</taxon>
        <taxon>Dikarya</taxon>
        <taxon>Basidiomycota</taxon>
        <taxon>Agaricomycotina</taxon>
        <taxon>Tremellomycetes</taxon>
        <taxon>Tremellales</taxon>
        <taxon>Trimorphomycetaceae</taxon>
        <taxon>Saitozyma</taxon>
    </lineage>
</organism>
<comment type="caution">
    <text evidence="3">The sequence shown here is derived from an EMBL/GenBank/DDBJ whole genome shotgun (WGS) entry which is preliminary data.</text>
</comment>